<protein>
    <submittedName>
        <fullName evidence="1">Uncharacterized protein</fullName>
    </submittedName>
</protein>
<evidence type="ECO:0000313" key="2">
    <source>
        <dbReference type="Proteomes" id="UP000179642"/>
    </source>
</evidence>
<dbReference type="EMBL" id="MLYO01000065">
    <property type="protein sequence ID" value="OIJ95355.1"/>
    <property type="molecule type" value="Genomic_DNA"/>
</dbReference>
<evidence type="ECO:0000313" key="1">
    <source>
        <dbReference type="EMBL" id="OIJ95355.1"/>
    </source>
</evidence>
<organism evidence="1 2">
    <name type="scientific">Streptomyces monashensis</name>
    <dbReference type="NCBI Taxonomy" id="1678012"/>
    <lineage>
        <taxon>Bacteria</taxon>
        <taxon>Bacillati</taxon>
        <taxon>Actinomycetota</taxon>
        <taxon>Actinomycetes</taxon>
        <taxon>Kitasatosporales</taxon>
        <taxon>Streptomycetaceae</taxon>
        <taxon>Streptomyces</taxon>
    </lineage>
</organism>
<name>A0A1S2PPP3_9ACTN</name>
<sequence>MARRLGVSQRSATPTSRVPQARLVRTADTPLPGETIAAERAAAITRAYVGDFFDLQLKGIPRPLLDGPSRAYPEVTFQHP</sequence>
<dbReference type="AlphaFoldDB" id="A0A1S2PPP3"/>
<comment type="caution">
    <text evidence="1">The sequence shown here is derived from an EMBL/GenBank/DDBJ whole genome shotgun (WGS) entry which is preliminary data.</text>
</comment>
<gene>
    <name evidence="1" type="ORF">BIV23_34970</name>
</gene>
<reference evidence="1 2" key="1">
    <citation type="submission" date="2016-10" db="EMBL/GenBank/DDBJ databases">
        <title>Genome sequence of Streptomyces sp. MUSC 1.</title>
        <authorList>
            <person name="Lee L.-H."/>
            <person name="Ser H.-L."/>
            <person name="Law J.W.-F."/>
        </authorList>
    </citation>
    <scope>NUCLEOTIDE SEQUENCE [LARGE SCALE GENOMIC DNA]</scope>
    <source>
        <strain evidence="1 2">MUSC 1</strain>
    </source>
</reference>
<accession>A0A1S2PPP3</accession>
<dbReference type="Proteomes" id="UP000179642">
    <property type="component" value="Unassembled WGS sequence"/>
</dbReference>
<proteinExistence type="predicted"/>
<keyword evidence="2" id="KW-1185">Reference proteome</keyword>